<dbReference type="EMBL" id="CP063145">
    <property type="protein sequence ID" value="QOR74517.1"/>
    <property type="molecule type" value="Genomic_DNA"/>
</dbReference>
<evidence type="ECO:0000259" key="1">
    <source>
        <dbReference type="PROSITE" id="PS51186"/>
    </source>
</evidence>
<gene>
    <name evidence="2" type="ORF">IMZ16_03520</name>
</gene>
<evidence type="ECO:0000313" key="2">
    <source>
        <dbReference type="EMBL" id="QOR74517.1"/>
    </source>
</evidence>
<dbReference type="Pfam" id="PF00583">
    <property type="entry name" value="Acetyltransf_1"/>
    <property type="match status" value="1"/>
</dbReference>
<reference evidence="2 3" key="1">
    <citation type="submission" date="2020-10" db="EMBL/GenBank/DDBJ databases">
        <title>Complete genome of Cruoricapor ignavus strain M1214 isolated from the blood culture of a febrile patient.</title>
        <authorList>
            <person name="Guglielmino C.J.D."/>
        </authorList>
    </citation>
    <scope>NUCLEOTIDE SEQUENCE [LARGE SCALE GENOMIC DNA]</scope>
    <source>
        <strain evidence="2 3">M1214</strain>
    </source>
</reference>
<feature type="domain" description="N-acetyltransferase" evidence="1">
    <location>
        <begin position="4"/>
        <end position="151"/>
    </location>
</feature>
<dbReference type="InterPro" id="IPR000182">
    <property type="entry name" value="GNAT_dom"/>
</dbReference>
<dbReference type="CDD" id="cd04301">
    <property type="entry name" value="NAT_SF"/>
    <property type="match status" value="1"/>
</dbReference>
<accession>A0A7M1T5F8</accession>
<dbReference type="Gene3D" id="3.40.630.30">
    <property type="match status" value="1"/>
</dbReference>
<dbReference type="InterPro" id="IPR016181">
    <property type="entry name" value="Acyl_CoA_acyltransferase"/>
</dbReference>
<proteinExistence type="predicted"/>
<dbReference type="Proteomes" id="UP000593605">
    <property type="component" value="Chromosome"/>
</dbReference>
<sequence length="173" mass="20420">MDFQKVKPENPALIQEIFSAYSKTFPEEERRDEAQFSAILQNEDAAVFSIRENSENIGYIVVWKFFGFNFIEHFEIYEKFRSKGFGSKILAKISDIFPKIILESEPSHLNKIAENRIKFYEKNGFKIIEENYLQPSYRLDNQKVPLFLMANFSAENLDEIKDEIFRTVYSKTT</sequence>
<evidence type="ECO:0000313" key="3">
    <source>
        <dbReference type="Proteomes" id="UP000593605"/>
    </source>
</evidence>
<protein>
    <submittedName>
        <fullName evidence="2">GNAT family N-acetyltransferase</fullName>
    </submittedName>
</protein>
<keyword evidence="2" id="KW-0808">Transferase</keyword>
<dbReference type="RefSeq" id="WP_193440512.1">
    <property type="nucleotide sequence ID" value="NZ_CP063145.1"/>
</dbReference>
<dbReference type="PROSITE" id="PS51186">
    <property type="entry name" value="GNAT"/>
    <property type="match status" value="1"/>
</dbReference>
<dbReference type="AlphaFoldDB" id="A0A7M1T5F8"/>
<organism evidence="2 3">
    <name type="scientific">Cruoricaptor ignavus</name>
    <dbReference type="NCBI Taxonomy" id="1118202"/>
    <lineage>
        <taxon>Bacteria</taxon>
        <taxon>Pseudomonadati</taxon>
        <taxon>Bacteroidota</taxon>
        <taxon>Flavobacteriia</taxon>
        <taxon>Flavobacteriales</taxon>
        <taxon>Weeksellaceae</taxon>
        <taxon>Cruoricaptor</taxon>
    </lineage>
</organism>
<dbReference type="GO" id="GO:0016747">
    <property type="term" value="F:acyltransferase activity, transferring groups other than amino-acyl groups"/>
    <property type="evidence" value="ECO:0007669"/>
    <property type="project" value="InterPro"/>
</dbReference>
<name>A0A7M1T5F8_9FLAO</name>
<dbReference type="SUPFAM" id="SSF55729">
    <property type="entry name" value="Acyl-CoA N-acyltransferases (Nat)"/>
    <property type="match status" value="1"/>
</dbReference>
<dbReference type="KEGG" id="civ:IMZ16_03520"/>